<feature type="domain" description="ABC transmembrane type-1" evidence="9">
    <location>
        <begin position="20"/>
        <end position="303"/>
    </location>
</feature>
<keyword evidence="6 7" id="KW-0472">Membrane</keyword>
<evidence type="ECO:0000256" key="6">
    <source>
        <dbReference type="ARBA" id="ARBA00023136"/>
    </source>
</evidence>
<keyword evidence="11" id="KW-1185">Reference proteome</keyword>
<dbReference type="SUPFAM" id="SSF90123">
    <property type="entry name" value="ABC transporter transmembrane region"/>
    <property type="match status" value="1"/>
</dbReference>
<evidence type="ECO:0000256" key="4">
    <source>
        <dbReference type="ARBA" id="ARBA00022840"/>
    </source>
</evidence>
<dbReference type="PROSITE" id="PS50893">
    <property type="entry name" value="ABC_TRANSPORTER_2"/>
    <property type="match status" value="1"/>
</dbReference>
<evidence type="ECO:0000259" key="8">
    <source>
        <dbReference type="PROSITE" id="PS50893"/>
    </source>
</evidence>
<dbReference type="InterPro" id="IPR039421">
    <property type="entry name" value="Type_1_exporter"/>
</dbReference>
<comment type="caution">
    <text evidence="10">The sequence shown here is derived from an EMBL/GenBank/DDBJ whole genome shotgun (WGS) entry which is preliminary data.</text>
</comment>
<name>A0ABT4QBD3_9BACL</name>
<dbReference type="Pfam" id="PF00664">
    <property type="entry name" value="ABC_membrane"/>
    <property type="match status" value="1"/>
</dbReference>
<dbReference type="InterPro" id="IPR017871">
    <property type="entry name" value="ABC_transporter-like_CS"/>
</dbReference>
<dbReference type="SMART" id="SM00382">
    <property type="entry name" value="AAA"/>
    <property type="match status" value="1"/>
</dbReference>
<feature type="transmembrane region" description="Helical" evidence="7">
    <location>
        <begin position="142"/>
        <end position="175"/>
    </location>
</feature>
<sequence length="583" mass="64900">MSFIGRLSWFFRERWGYYTIAIGLMTLVNVLNIIPPKMIGTVIDDIRTGTLTPEGLTRSVVLLAGLAAGLYVVIYIWITTLFGNSFLLEQGLRNRLLRHLMRMTPSFFQRNTTGELMALATNDIPAIGQTAGYGVMTLVNTIVGISVVVTTMITLISWKLMLAALIPMPLLTYVISVLGKQMRGRFVAAQTAFGKMNDQALESISGMRVIRSYVQETHDLAAFGRVTEDVMRKNIRVAAINAMFHPVISVIVGMSYVIGIGYGAYMVFHNEITLGQLVSFNIYLGMLIWPMIAFGEFINVLQRGTASVDRLTRNLSQEPEVQDIERPETVERPETIELRGLTFRYPGAVQDSLAEVSLRLERGQTLGIVGRTGSGKSTLLKQLLRFYPAELGRILLSDTPIERLSVERVRAWIGYVPQEHLLLSKSVRDNIALGKPDATDQEIARAIEMASFTQDVEQLPEGLATIVGENGVMLSGGQKQRVSIARALLTQPEILILDDSLSAVDARTESAILGHIRKERAGKTNLISTHRLSAVMHADWIIVLDNGRIIEEGTHEQLMLHGGWYKEQFERQQLEANLLEAME</sequence>
<evidence type="ECO:0000259" key="9">
    <source>
        <dbReference type="PROSITE" id="PS50929"/>
    </source>
</evidence>
<dbReference type="Gene3D" id="3.40.50.300">
    <property type="entry name" value="P-loop containing nucleotide triphosphate hydrolases"/>
    <property type="match status" value="1"/>
</dbReference>
<keyword evidence="2 7" id="KW-0812">Transmembrane</keyword>
<evidence type="ECO:0000256" key="5">
    <source>
        <dbReference type="ARBA" id="ARBA00022989"/>
    </source>
</evidence>
<dbReference type="InterPro" id="IPR036640">
    <property type="entry name" value="ABC1_TM_sf"/>
</dbReference>
<feature type="transmembrane region" description="Helical" evidence="7">
    <location>
        <begin position="15"/>
        <end position="34"/>
    </location>
</feature>
<gene>
    <name evidence="10" type="ORF">O9H85_16970</name>
</gene>
<dbReference type="PANTHER" id="PTHR43394">
    <property type="entry name" value="ATP-DEPENDENT PERMEASE MDL1, MITOCHONDRIAL"/>
    <property type="match status" value="1"/>
</dbReference>
<dbReference type="Pfam" id="PF00005">
    <property type="entry name" value="ABC_tran"/>
    <property type="match status" value="1"/>
</dbReference>
<feature type="transmembrane region" description="Helical" evidence="7">
    <location>
        <begin position="280"/>
        <end position="301"/>
    </location>
</feature>
<evidence type="ECO:0000256" key="7">
    <source>
        <dbReference type="SAM" id="Phobius"/>
    </source>
</evidence>
<evidence type="ECO:0000256" key="3">
    <source>
        <dbReference type="ARBA" id="ARBA00022741"/>
    </source>
</evidence>
<evidence type="ECO:0000313" key="10">
    <source>
        <dbReference type="EMBL" id="MCZ8514086.1"/>
    </source>
</evidence>
<proteinExistence type="predicted"/>
<dbReference type="PANTHER" id="PTHR43394:SF1">
    <property type="entry name" value="ATP-BINDING CASSETTE SUB-FAMILY B MEMBER 10, MITOCHONDRIAL"/>
    <property type="match status" value="1"/>
</dbReference>
<dbReference type="RefSeq" id="WP_269882602.1">
    <property type="nucleotide sequence ID" value="NZ_JAQAGZ010000010.1"/>
</dbReference>
<keyword evidence="3" id="KW-0547">Nucleotide-binding</keyword>
<keyword evidence="5 7" id="KW-1133">Transmembrane helix</keyword>
<feature type="domain" description="ABC transporter" evidence="8">
    <location>
        <begin position="336"/>
        <end position="571"/>
    </location>
</feature>
<feature type="transmembrane region" description="Helical" evidence="7">
    <location>
        <begin position="242"/>
        <end position="268"/>
    </location>
</feature>
<dbReference type="PROSITE" id="PS50929">
    <property type="entry name" value="ABC_TM1F"/>
    <property type="match status" value="1"/>
</dbReference>
<accession>A0ABT4QBD3</accession>
<protein>
    <submittedName>
        <fullName evidence="10">ABC transporter transmembrane domain-containing protein</fullName>
    </submittedName>
</protein>
<dbReference type="Proteomes" id="UP001527882">
    <property type="component" value="Unassembled WGS sequence"/>
</dbReference>
<dbReference type="InterPro" id="IPR003593">
    <property type="entry name" value="AAA+_ATPase"/>
</dbReference>
<keyword evidence="4" id="KW-0067">ATP-binding</keyword>
<organism evidence="10 11">
    <name type="scientific">Paenibacillus gyeongsangnamensis</name>
    <dbReference type="NCBI Taxonomy" id="3388067"/>
    <lineage>
        <taxon>Bacteria</taxon>
        <taxon>Bacillati</taxon>
        <taxon>Bacillota</taxon>
        <taxon>Bacilli</taxon>
        <taxon>Bacillales</taxon>
        <taxon>Paenibacillaceae</taxon>
        <taxon>Paenibacillus</taxon>
    </lineage>
</organism>
<evidence type="ECO:0000256" key="2">
    <source>
        <dbReference type="ARBA" id="ARBA00022692"/>
    </source>
</evidence>
<evidence type="ECO:0000256" key="1">
    <source>
        <dbReference type="ARBA" id="ARBA00004651"/>
    </source>
</evidence>
<dbReference type="InterPro" id="IPR003439">
    <property type="entry name" value="ABC_transporter-like_ATP-bd"/>
</dbReference>
<dbReference type="InterPro" id="IPR011527">
    <property type="entry name" value="ABC1_TM_dom"/>
</dbReference>
<reference evidence="10 11" key="1">
    <citation type="submission" date="2022-12" db="EMBL/GenBank/DDBJ databases">
        <title>Draft genome sequence of Paenibacillus sp. dW9.</title>
        <authorList>
            <person name="Choi E.-W."/>
            <person name="Kim D.-U."/>
        </authorList>
    </citation>
    <scope>NUCLEOTIDE SEQUENCE [LARGE SCALE GENOMIC DNA]</scope>
    <source>
        <strain evidence="11">dW9</strain>
    </source>
</reference>
<feature type="transmembrane region" description="Helical" evidence="7">
    <location>
        <begin position="55"/>
        <end position="78"/>
    </location>
</feature>
<evidence type="ECO:0000313" key="11">
    <source>
        <dbReference type="Proteomes" id="UP001527882"/>
    </source>
</evidence>
<dbReference type="SUPFAM" id="SSF52540">
    <property type="entry name" value="P-loop containing nucleoside triphosphate hydrolases"/>
    <property type="match status" value="1"/>
</dbReference>
<dbReference type="CDD" id="cd18541">
    <property type="entry name" value="ABC_6TM_TmrB_like"/>
    <property type="match status" value="1"/>
</dbReference>
<comment type="subcellular location">
    <subcellularLocation>
        <location evidence="1">Cell membrane</location>
        <topology evidence="1">Multi-pass membrane protein</topology>
    </subcellularLocation>
</comment>
<dbReference type="PROSITE" id="PS00211">
    <property type="entry name" value="ABC_TRANSPORTER_1"/>
    <property type="match status" value="1"/>
</dbReference>
<dbReference type="EMBL" id="JAQAGZ010000010">
    <property type="protein sequence ID" value="MCZ8514086.1"/>
    <property type="molecule type" value="Genomic_DNA"/>
</dbReference>
<dbReference type="InterPro" id="IPR027417">
    <property type="entry name" value="P-loop_NTPase"/>
</dbReference>
<dbReference type="Gene3D" id="1.20.1560.10">
    <property type="entry name" value="ABC transporter type 1, transmembrane domain"/>
    <property type="match status" value="1"/>
</dbReference>